<evidence type="ECO:0000256" key="5">
    <source>
        <dbReference type="PROSITE-ProRule" id="PRU10141"/>
    </source>
</evidence>
<dbReference type="InterPro" id="IPR017441">
    <property type="entry name" value="Protein_kinase_ATP_BS"/>
</dbReference>
<feature type="transmembrane region" description="Helical" evidence="7">
    <location>
        <begin position="776"/>
        <end position="794"/>
    </location>
</feature>
<keyword evidence="7" id="KW-0812">Transmembrane</keyword>
<dbReference type="PANTHER" id="PTHR45707:SF56">
    <property type="entry name" value="OS11G0608700 PROTEIN"/>
    <property type="match status" value="1"/>
</dbReference>
<dbReference type="InterPro" id="IPR008271">
    <property type="entry name" value="Ser/Thr_kinase_AS"/>
</dbReference>
<dbReference type="KEGG" id="sita:101779886"/>
<dbReference type="InterPro" id="IPR006121">
    <property type="entry name" value="HMA_dom"/>
</dbReference>
<gene>
    <name evidence="10" type="ORF">SETIT_5G208200v2</name>
</gene>
<dbReference type="GO" id="GO:0004672">
    <property type="term" value="F:protein kinase activity"/>
    <property type="evidence" value="ECO:0007669"/>
    <property type="project" value="InterPro"/>
</dbReference>
<name>A0A368R711_SETIT</name>
<sequence>MATTKMKIVLGVDLPDYKQKKKAFKALSNLSGIDSVTMDTRAQKMTVIGCVDPVDVVSKLRKLWFTVHVITVSLSEEKKDYKDGEKKPEEQPKPKPKPEPPKPKPEPPEPCSYPGYYYGVPHPVESFTLEFLNHITNDFSEELIIDRGRYGAIYKGILVNGKCIAVRKLHLKPGIEEEEFNNEFNKLMRIRHQNTIRLVGYCHHVAQVPVEHNGEYVSARVEERALCFEYLEGQSLDKHLSNESCGLDWYICYKIIRGICEGLQYLHKGLEHPIYHLDLKPTNILLNDHMIPRIGGFGLSLFDSLETNNISEDMETSVYMPPEYIDKQQISPKFDVFSLGVIIIQIMAGKESYSKYADTPPEEFIQLVHGLWAKRVPETSWRYASREVRACIEIALKCVKSDRVMRPTITEIVDKLNKIYIAEGSSIEQLYRTREFTLEFLERITSNFSMENIVGRGGFGVIYKGVLDNGEEVAVKKLHPMAWIGDRQLFKNELNNLMKVQHKNIVRLVGYCNHTTQILVEYNGKLVAASVEQRALCLEYLQGLSLDKHLSDEACRLDWDTCYKIIKGICEGLHYLHNGSDHPIYHLDLKPENILLDKDMMPKIGDFGLSRLFDSVETYITQSENVTGTRGYMPPEYIHRQTISPKFDVFSLGVIIIRMMAGKKGYFDCVDTPPEEFIKLVHGNWRKRLQATTMSSYYASQEVRTCIEIALRCVDHDRAKRPTIAQIVNELSNIGTAKSSAAGQSNHEEDIHDSCVHSEFKFTAWRASLLFTHFKYWLPLLVALVAIFLAWPRLCPESWCRET</sequence>
<reference evidence="10" key="1">
    <citation type="journal article" date="2012" name="Nat. Biotechnol.">
        <title>Reference genome sequence of the model plant Setaria.</title>
        <authorList>
            <person name="Bennetzen J.L."/>
            <person name="Schmutz J."/>
            <person name="Wang H."/>
            <person name="Percifield R."/>
            <person name="Hawkins J."/>
            <person name="Pontaroli A.C."/>
            <person name="Estep M."/>
            <person name="Feng L."/>
            <person name="Vaughn J.N."/>
            <person name="Grimwood J."/>
            <person name="Jenkins J."/>
            <person name="Barry K."/>
            <person name="Lindquist E."/>
            <person name="Hellsten U."/>
            <person name="Deshpande S."/>
            <person name="Wang X."/>
            <person name="Wu X."/>
            <person name="Mitros T."/>
            <person name="Triplett J."/>
            <person name="Yang X."/>
            <person name="Ye C.Y."/>
            <person name="Mauro-Herrera M."/>
            <person name="Wang L."/>
            <person name="Li P."/>
            <person name="Sharma M."/>
            <person name="Sharma R."/>
            <person name="Ronald P.C."/>
            <person name="Panaud O."/>
            <person name="Kellogg E.A."/>
            <person name="Brutnell T.P."/>
            <person name="Doust A.N."/>
            <person name="Tuskan G.A."/>
            <person name="Rokhsar D."/>
            <person name="Devos K.M."/>
        </authorList>
    </citation>
    <scope>NUCLEOTIDE SEQUENCE [LARGE SCALE GENOMIC DNA]</scope>
    <source>
        <strain evidence="10">Yugu1</strain>
    </source>
</reference>
<evidence type="ECO:0000313" key="10">
    <source>
        <dbReference type="EMBL" id="RCV25977.1"/>
    </source>
</evidence>
<evidence type="ECO:0000256" key="6">
    <source>
        <dbReference type="SAM" id="MobiDB-lite"/>
    </source>
</evidence>
<evidence type="ECO:0000256" key="2">
    <source>
        <dbReference type="ARBA" id="ARBA00022741"/>
    </source>
</evidence>
<evidence type="ECO:0000256" key="7">
    <source>
        <dbReference type="SAM" id="Phobius"/>
    </source>
</evidence>
<keyword evidence="7" id="KW-1133">Transmembrane helix</keyword>
<keyword evidence="7" id="KW-0472">Membrane</keyword>
<dbReference type="EMBL" id="CM003532">
    <property type="protein sequence ID" value="RCV25977.1"/>
    <property type="molecule type" value="Genomic_DNA"/>
</dbReference>
<dbReference type="SUPFAM" id="SSF56112">
    <property type="entry name" value="Protein kinase-like (PK-like)"/>
    <property type="match status" value="2"/>
</dbReference>
<feature type="binding site" evidence="5">
    <location>
        <position position="477"/>
    </location>
    <ligand>
        <name>ATP</name>
        <dbReference type="ChEBI" id="CHEBI:30616"/>
    </ligand>
</feature>
<dbReference type="FunFam" id="3.30.200.20:FF:000465">
    <property type="entry name" value="Cysteine-rich receptor-like protein kinase 6"/>
    <property type="match status" value="1"/>
</dbReference>
<dbReference type="Gene3D" id="3.30.70.100">
    <property type="match status" value="1"/>
</dbReference>
<organism evidence="10">
    <name type="scientific">Setaria italica</name>
    <name type="common">Foxtail millet</name>
    <name type="synonym">Panicum italicum</name>
    <dbReference type="NCBI Taxonomy" id="4555"/>
    <lineage>
        <taxon>Eukaryota</taxon>
        <taxon>Viridiplantae</taxon>
        <taxon>Streptophyta</taxon>
        <taxon>Embryophyta</taxon>
        <taxon>Tracheophyta</taxon>
        <taxon>Spermatophyta</taxon>
        <taxon>Magnoliopsida</taxon>
        <taxon>Liliopsida</taxon>
        <taxon>Poales</taxon>
        <taxon>Poaceae</taxon>
        <taxon>PACMAD clade</taxon>
        <taxon>Panicoideae</taxon>
        <taxon>Panicodae</taxon>
        <taxon>Paniceae</taxon>
        <taxon>Cenchrinae</taxon>
        <taxon>Setaria</taxon>
    </lineage>
</organism>
<evidence type="ECO:0000256" key="1">
    <source>
        <dbReference type="ARBA" id="ARBA00022679"/>
    </source>
</evidence>
<feature type="compositionally biased region" description="Basic and acidic residues" evidence="6">
    <location>
        <begin position="78"/>
        <end position="107"/>
    </location>
</feature>
<dbReference type="Gene3D" id="1.10.510.10">
    <property type="entry name" value="Transferase(Phosphotransferase) domain 1"/>
    <property type="match status" value="2"/>
</dbReference>
<dbReference type="FunFam" id="1.10.510.10:FF:000625">
    <property type="entry name" value="Cysteine-rich receptor-like protein kinase 6"/>
    <property type="match status" value="1"/>
</dbReference>
<feature type="region of interest" description="Disordered" evidence="6">
    <location>
        <begin position="78"/>
        <end position="110"/>
    </location>
</feature>
<dbReference type="GO" id="GO:0005524">
    <property type="term" value="F:ATP binding"/>
    <property type="evidence" value="ECO:0007669"/>
    <property type="project" value="UniProtKB-UniRule"/>
</dbReference>
<feature type="domain" description="Protein kinase" evidence="8">
    <location>
        <begin position="448"/>
        <end position="734"/>
    </location>
</feature>
<keyword evidence="3" id="KW-0418">Kinase</keyword>
<dbReference type="PROSITE" id="PS00108">
    <property type="entry name" value="PROTEIN_KINASE_ST"/>
    <property type="match status" value="2"/>
</dbReference>
<evidence type="ECO:0000256" key="3">
    <source>
        <dbReference type="ARBA" id="ARBA00022777"/>
    </source>
</evidence>
<dbReference type="Gene3D" id="3.30.200.20">
    <property type="entry name" value="Phosphorylase Kinase, domain 1"/>
    <property type="match status" value="2"/>
</dbReference>
<keyword evidence="1" id="KW-0808">Transferase</keyword>
<evidence type="ECO:0000259" key="9">
    <source>
        <dbReference type="PROSITE" id="PS50846"/>
    </source>
</evidence>
<feature type="domain" description="HMA" evidence="9">
    <location>
        <begin position="3"/>
        <end position="72"/>
    </location>
</feature>
<dbReference type="OrthoDB" id="647973at2759"/>
<dbReference type="PROSITE" id="PS50846">
    <property type="entry name" value="HMA_2"/>
    <property type="match status" value="1"/>
</dbReference>
<feature type="domain" description="Protein kinase" evidence="8">
    <location>
        <begin position="139"/>
        <end position="421"/>
    </location>
</feature>
<evidence type="ECO:0000259" key="8">
    <source>
        <dbReference type="PROSITE" id="PS50011"/>
    </source>
</evidence>
<keyword evidence="2 5" id="KW-0547">Nucleotide-binding</keyword>
<dbReference type="PROSITE" id="PS00107">
    <property type="entry name" value="PROTEIN_KINASE_ATP"/>
    <property type="match status" value="1"/>
</dbReference>
<dbReference type="InterPro" id="IPR011009">
    <property type="entry name" value="Kinase-like_dom_sf"/>
</dbReference>
<dbReference type="Pfam" id="PF00069">
    <property type="entry name" value="Pkinase"/>
    <property type="match status" value="2"/>
</dbReference>
<evidence type="ECO:0008006" key="11">
    <source>
        <dbReference type="Google" id="ProtNLM"/>
    </source>
</evidence>
<proteinExistence type="predicted"/>
<dbReference type="SMART" id="SM00220">
    <property type="entry name" value="S_TKc"/>
    <property type="match status" value="2"/>
</dbReference>
<dbReference type="PANTHER" id="PTHR45707">
    <property type="entry name" value="C2 CALCIUM/LIPID-BINDING PLANT PHOSPHORIBOSYLTRANSFERASE FAMILY PROTEIN"/>
    <property type="match status" value="1"/>
</dbReference>
<dbReference type="GO" id="GO:0046872">
    <property type="term" value="F:metal ion binding"/>
    <property type="evidence" value="ECO:0007669"/>
    <property type="project" value="InterPro"/>
</dbReference>
<accession>A0A368R711</accession>
<keyword evidence="4 5" id="KW-0067">ATP-binding</keyword>
<protein>
    <recommendedName>
        <fullName evidence="11">Protein kinase domain-containing protein</fullName>
    </recommendedName>
</protein>
<evidence type="ECO:0000256" key="4">
    <source>
        <dbReference type="ARBA" id="ARBA00022840"/>
    </source>
</evidence>
<dbReference type="PROSITE" id="PS50011">
    <property type="entry name" value="PROTEIN_KINASE_DOM"/>
    <property type="match status" value="2"/>
</dbReference>
<reference evidence="10" key="2">
    <citation type="submission" date="2015-07" db="EMBL/GenBank/DDBJ databases">
        <authorList>
            <person name="Noorani M."/>
        </authorList>
    </citation>
    <scope>NUCLEOTIDE SEQUENCE</scope>
    <source>
        <strain evidence="10">Yugu1</strain>
    </source>
</reference>
<dbReference type="InterPro" id="IPR000719">
    <property type="entry name" value="Prot_kinase_dom"/>
</dbReference>
<dbReference type="AlphaFoldDB" id="A0A368R711"/>